<evidence type="ECO:0000313" key="1">
    <source>
        <dbReference type="EMBL" id="CAG6679412.1"/>
    </source>
</evidence>
<dbReference type="AlphaFoldDB" id="A0A8D8X0N9"/>
<reference evidence="1" key="1">
    <citation type="submission" date="2021-05" db="EMBL/GenBank/DDBJ databases">
        <authorList>
            <person name="Alioto T."/>
            <person name="Alioto T."/>
            <person name="Gomez Garrido J."/>
        </authorList>
    </citation>
    <scope>NUCLEOTIDE SEQUENCE</scope>
</reference>
<name>A0A8D8X0N9_9HEMI</name>
<protein>
    <recommendedName>
        <fullName evidence="2">Reverse transcriptase</fullName>
    </recommendedName>
</protein>
<evidence type="ECO:0008006" key="2">
    <source>
        <dbReference type="Google" id="ProtNLM"/>
    </source>
</evidence>
<sequence>MKFGIDKCRTLNIRAGKITTPEEPSPMSIQAMETEELYKYLGIMQSRQVAHSEMKQKLQKEFKGRLYKLLKSKLNGKNLIKAINTYAIPVITYSFGVIKWTKTDLRNLQRNIRTIMTQYNVHHPKSCMERMTLPRRMGGRGLLDIELLHDNQIKNLRTYFTNKARTSDLIQAIVNADEKLTPLNLKSDEVELSSSTIEQKENAWSQKTLHGRYHHALHDTNVDKEMSNRWLMEGGIFAETEGFMLAIQDEVIATRNYVKHIIKDTNAPEDRCRRCGTPGENIDHVISACPTLAQSDYLKRHNNVAKIVYLELLKYYQFTENPQRYYEFNPEPVIENENAKIYYDRTIHTGRTREHNRPDITVINKKSKAATLIDIAVPLNRNMTRTRHEKISKYSELAIGIKTMWNLSSVRIVPVIVSSVGLIPKTLRDDLASLQLKPDVITKVQKAVVIDTCHIVRKFLQ</sequence>
<dbReference type="EMBL" id="HBUF01248943">
    <property type="protein sequence ID" value="CAG6679412.1"/>
    <property type="molecule type" value="Transcribed_RNA"/>
</dbReference>
<dbReference type="EMBL" id="HBUF01248944">
    <property type="protein sequence ID" value="CAG6679413.1"/>
    <property type="molecule type" value="Transcribed_RNA"/>
</dbReference>
<organism evidence="1">
    <name type="scientific">Cacopsylla melanoneura</name>
    <dbReference type="NCBI Taxonomy" id="428564"/>
    <lineage>
        <taxon>Eukaryota</taxon>
        <taxon>Metazoa</taxon>
        <taxon>Ecdysozoa</taxon>
        <taxon>Arthropoda</taxon>
        <taxon>Hexapoda</taxon>
        <taxon>Insecta</taxon>
        <taxon>Pterygota</taxon>
        <taxon>Neoptera</taxon>
        <taxon>Paraneoptera</taxon>
        <taxon>Hemiptera</taxon>
        <taxon>Sternorrhyncha</taxon>
        <taxon>Psylloidea</taxon>
        <taxon>Psyllidae</taxon>
        <taxon>Psyllinae</taxon>
        <taxon>Cacopsylla</taxon>
    </lineage>
</organism>
<accession>A0A8D8X0N9</accession>
<dbReference type="PANTHER" id="PTHR35450:SF2">
    <property type="entry name" value="REVERSE TRANSCRIPTASE DOMAIN-CONTAINING PROTEIN"/>
    <property type="match status" value="1"/>
</dbReference>
<dbReference type="PANTHER" id="PTHR35450">
    <property type="entry name" value="REVERSE TRANSCRIPTASE DOMAIN-CONTAINING PROTEIN"/>
    <property type="match status" value="1"/>
</dbReference>
<proteinExistence type="predicted"/>